<dbReference type="PROSITE" id="PS50931">
    <property type="entry name" value="HTH_LYSR"/>
    <property type="match status" value="1"/>
</dbReference>
<dbReference type="FunFam" id="1.10.10.10:FF:000001">
    <property type="entry name" value="LysR family transcriptional regulator"/>
    <property type="match status" value="1"/>
</dbReference>
<keyword evidence="10" id="KW-1185">Reference proteome</keyword>
<dbReference type="PANTHER" id="PTHR30537">
    <property type="entry name" value="HTH-TYPE TRANSCRIPTIONAL REGULATOR"/>
    <property type="match status" value="1"/>
</dbReference>
<proteinExistence type="inferred from homology"/>
<dbReference type="PRINTS" id="PR00039">
    <property type="entry name" value="HTHLYSR"/>
</dbReference>
<dbReference type="PANTHER" id="PTHR30537:SF5">
    <property type="entry name" value="HTH-TYPE TRANSCRIPTIONAL ACTIVATOR TTDR-RELATED"/>
    <property type="match status" value="1"/>
</dbReference>
<dbReference type="EMBL" id="JAJOZR010000005">
    <property type="protein sequence ID" value="MCD7109171.1"/>
    <property type="molecule type" value="Genomic_DNA"/>
</dbReference>
<dbReference type="RefSeq" id="WP_231813594.1">
    <property type="nucleotide sequence ID" value="NZ_JAJOZR010000005.1"/>
</dbReference>
<dbReference type="SUPFAM" id="SSF53850">
    <property type="entry name" value="Periplasmic binding protein-like II"/>
    <property type="match status" value="1"/>
</dbReference>
<dbReference type="InterPro" id="IPR005119">
    <property type="entry name" value="LysR_subst-bd"/>
</dbReference>
<evidence type="ECO:0000313" key="10">
    <source>
        <dbReference type="Proteomes" id="UP001139089"/>
    </source>
</evidence>
<dbReference type="Proteomes" id="UP001139089">
    <property type="component" value="Unassembled WGS sequence"/>
</dbReference>
<dbReference type="InterPro" id="IPR000847">
    <property type="entry name" value="LysR_HTH_N"/>
</dbReference>
<keyword evidence="3" id="KW-0238">DNA-binding</keyword>
<sequence>MLDLRDIPVFIQTAESGSFSAAAIRLNLTRSAVAKTIARMERRLGVRLFHRTTRSQSLTEEGILFHERCLRALQEIRAGEAMLESGRTEIRGRLRIALPVVLGRTCIAPILTRLLAEHAGLELDLSFSDRLVDFLEDGFDLAVRNGVLQDDSDVMSRLIARQRMTVCAAPAYLDAHGEPQTLQDIDRHETIVYTRNGIKRSWLFPTPDMPGRSLVPRARLQLDDLNAIADAACAGYGLAWMPCWLVRDLIAEGRLRQVLASTQGFAFPSHVIWPKSPIMLPKTRLVIDRLAAELPLAMG</sequence>
<evidence type="ECO:0000256" key="1">
    <source>
        <dbReference type="ARBA" id="ARBA00009437"/>
    </source>
</evidence>
<feature type="domain" description="HTH lysR-type" evidence="8">
    <location>
        <begin position="2"/>
        <end position="59"/>
    </location>
</feature>
<dbReference type="AlphaFoldDB" id="A0A9X1NSE7"/>
<dbReference type="Gene3D" id="3.40.190.290">
    <property type="match status" value="1"/>
</dbReference>
<accession>A0A9X1NSE7</accession>
<comment type="function">
    <text evidence="5">Transcriptional regulator of the ttuABCDE tartrate utilization operon.</text>
</comment>
<comment type="caution">
    <text evidence="9">The sequence shown here is derived from an EMBL/GenBank/DDBJ whole genome shotgun (WGS) entry which is preliminary data.</text>
</comment>
<evidence type="ECO:0000256" key="7">
    <source>
        <dbReference type="ARBA" id="ARBA00083243"/>
    </source>
</evidence>
<evidence type="ECO:0000256" key="3">
    <source>
        <dbReference type="ARBA" id="ARBA00023125"/>
    </source>
</evidence>
<evidence type="ECO:0000259" key="8">
    <source>
        <dbReference type="PROSITE" id="PS50931"/>
    </source>
</evidence>
<comment type="similarity">
    <text evidence="1">Belongs to the LysR transcriptional regulatory family.</text>
</comment>
<dbReference type="InterPro" id="IPR036388">
    <property type="entry name" value="WH-like_DNA-bd_sf"/>
</dbReference>
<keyword evidence="4" id="KW-0804">Transcription</keyword>
<dbReference type="Pfam" id="PF00126">
    <property type="entry name" value="HTH_1"/>
    <property type="match status" value="1"/>
</dbReference>
<keyword evidence="2" id="KW-0805">Transcription regulation</keyword>
<dbReference type="GO" id="GO:0003677">
    <property type="term" value="F:DNA binding"/>
    <property type="evidence" value="ECO:0007669"/>
    <property type="project" value="UniProtKB-KW"/>
</dbReference>
<evidence type="ECO:0000256" key="6">
    <source>
        <dbReference type="ARBA" id="ARBA00067332"/>
    </source>
</evidence>
<dbReference type="SUPFAM" id="SSF46785">
    <property type="entry name" value="Winged helix' DNA-binding domain"/>
    <property type="match status" value="1"/>
</dbReference>
<dbReference type="InterPro" id="IPR058163">
    <property type="entry name" value="LysR-type_TF_proteobact-type"/>
</dbReference>
<protein>
    <recommendedName>
        <fullName evidence="6">HTH-type transcriptional regulator TtuA</fullName>
    </recommendedName>
    <alternativeName>
        <fullName evidence="7">Tartrate utilization transcriptional regulator</fullName>
    </alternativeName>
</protein>
<dbReference type="Gene3D" id="1.10.10.10">
    <property type="entry name" value="Winged helix-like DNA-binding domain superfamily/Winged helix DNA-binding domain"/>
    <property type="match status" value="1"/>
</dbReference>
<gene>
    <name evidence="9" type="ORF">LRX75_08950</name>
</gene>
<dbReference type="GO" id="GO:0003700">
    <property type="term" value="F:DNA-binding transcription factor activity"/>
    <property type="evidence" value="ECO:0007669"/>
    <property type="project" value="InterPro"/>
</dbReference>
<name>A0A9X1NSE7_9HYPH</name>
<evidence type="ECO:0000256" key="5">
    <source>
        <dbReference type="ARBA" id="ARBA00054626"/>
    </source>
</evidence>
<dbReference type="InterPro" id="IPR036390">
    <property type="entry name" value="WH_DNA-bd_sf"/>
</dbReference>
<dbReference type="Pfam" id="PF03466">
    <property type="entry name" value="LysR_substrate"/>
    <property type="match status" value="1"/>
</dbReference>
<evidence type="ECO:0000313" key="9">
    <source>
        <dbReference type="EMBL" id="MCD7109171.1"/>
    </source>
</evidence>
<dbReference type="CDD" id="cd08475">
    <property type="entry name" value="PBP2_CrgA_like_6"/>
    <property type="match status" value="1"/>
</dbReference>
<evidence type="ECO:0000256" key="4">
    <source>
        <dbReference type="ARBA" id="ARBA00023163"/>
    </source>
</evidence>
<reference evidence="9" key="1">
    <citation type="submission" date="2021-12" db="EMBL/GenBank/DDBJ databases">
        <authorList>
            <person name="Li Y."/>
        </authorList>
    </citation>
    <scope>NUCLEOTIDE SEQUENCE</scope>
    <source>
        <strain evidence="9">DKSPLA3</strain>
    </source>
</reference>
<evidence type="ECO:0000256" key="2">
    <source>
        <dbReference type="ARBA" id="ARBA00023015"/>
    </source>
</evidence>
<organism evidence="9 10">
    <name type="scientific">Rhizobium quercicola</name>
    <dbReference type="NCBI Taxonomy" id="2901226"/>
    <lineage>
        <taxon>Bacteria</taxon>
        <taxon>Pseudomonadati</taxon>
        <taxon>Pseudomonadota</taxon>
        <taxon>Alphaproteobacteria</taxon>
        <taxon>Hyphomicrobiales</taxon>
        <taxon>Rhizobiaceae</taxon>
        <taxon>Rhizobium/Agrobacterium group</taxon>
        <taxon>Rhizobium</taxon>
    </lineage>
</organism>